<protein>
    <submittedName>
        <fullName evidence="4">Tc5 transposase DNA-binding domain</fullName>
    </submittedName>
</protein>
<dbReference type="Pfam" id="PF03221">
    <property type="entry name" value="HTH_Tnp_Tc5"/>
    <property type="match status" value="1"/>
</dbReference>
<feature type="domain" description="HTH CENPB-type" evidence="3">
    <location>
        <begin position="460"/>
        <end position="537"/>
    </location>
</feature>
<dbReference type="Proteomes" id="UP001458880">
    <property type="component" value="Unassembled WGS sequence"/>
</dbReference>
<dbReference type="AlphaFoldDB" id="A0AAW1IWP1"/>
<name>A0AAW1IWP1_POPJA</name>
<dbReference type="EMBL" id="JASPKY010000508">
    <property type="protein sequence ID" value="KAK9694579.1"/>
    <property type="molecule type" value="Genomic_DNA"/>
</dbReference>
<sequence length="565" mass="63778">MMGSSDKDELLAHLVVAEEQTRDTAAGAVEVAADGGASAADGDDASAADGGGSSAVLLQQMATVVLRQRARRPGRHVTAVRTATVVVFYGGTCPTSDGRTRRYATLRRTAIFIAPFTYFTTTGRRTYSYFYSPVYVFYDNWTKDVCRWWNTIVYCRRRGRRRRTYVETILSAAGSRRSPNPLRHVYYPGVGRYFSHVYYPGVGRYFMRHFDADVHHAIVLEEFDVGQYNVAMLKRLCEGRNYSYPVSRTRDRTMTFRGPIIFVSPDDTYIRSAAGEPFLRRLFAVHAAVPYWHAEKIIVPDSSAAGEPFLRRLFAVHAAVPYWHAEKIIVPDSCYDDDDVEAQVSTSSSSDATMVLLSSASAPPAAVEHDHDNNISESSSDSSRTKMNRLHFYACLRLKGYITLYQTAIGVWLDSVFTFQRSAVWRALPGRVRLLLTEQSVFHKSVCLFLSQKEDSAKKGLGRHKPVFSPAQEKELVEYILCMESRLFGLTLDALRSLAFELAQRNGMPNRFNKTKKKAGKAWLYAFLNRHPNLKLRSPEPTSLARAMGFNRPSVEKFFSLIKPF</sequence>
<evidence type="ECO:0000256" key="1">
    <source>
        <dbReference type="ARBA" id="ARBA00023125"/>
    </source>
</evidence>
<evidence type="ECO:0000256" key="2">
    <source>
        <dbReference type="SAM" id="MobiDB-lite"/>
    </source>
</evidence>
<proteinExistence type="predicted"/>
<evidence type="ECO:0000313" key="4">
    <source>
        <dbReference type="EMBL" id="KAK9694579.1"/>
    </source>
</evidence>
<dbReference type="InterPro" id="IPR006600">
    <property type="entry name" value="HTH_CenpB_DNA-bd_dom"/>
</dbReference>
<dbReference type="GO" id="GO:0003677">
    <property type="term" value="F:DNA binding"/>
    <property type="evidence" value="ECO:0007669"/>
    <property type="project" value="UniProtKB-KW"/>
</dbReference>
<evidence type="ECO:0000259" key="3">
    <source>
        <dbReference type="PROSITE" id="PS51253"/>
    </source>
</evidence>
<dbReference type="PROSITE" id="PS51253">
    <property type="entry name" value="HTH_CENPB"/>
    <property type="match status" value="1"/>
</dbReference>
<reference evidence="4 5" key="1">
    <citation type="journal article" date="2024" name="BMC Genomics">
        <title>De novo assembly and annotation of Popillia japonica's genome with initial clues to its potential as an invasive pest.</title>
        <authorList>
            <person name="Cucini C."/>
            <person name="Boschi S."/>
            <person name="Funari R."/>
            <person name="Cardaioli E."/>
            <person name="Iannotti N."/>
            <person name="Marturano G."/>
            <person name="Paoli F."/>
            <person name="Bruttini M."/>
            <person name="Carapelli A."/>
            <person name="Frati F."/>
            <person name="Nardi F."/>
        </authorList>
    </citation>
    <scope>NUCLEOTIDE SEQUENCE [LARGE SCALE GENOMIC DNA]</scope>
    <source>
        <strain evidence="4">DMR45628</strain>
    </source>
</reference>
<comment type="caution">
    <text evidence="4">The sequence shown here is derived from an EMBL/GenBank/DDBJ whole genome shotgun (WGS) entry which is preliminary data.</text>
</comment>
<keyword evidence="1 4" id="KW-0238">DNA-binding</keyword>
<keyword evidence="5" id="KW-1185">Reference proteome</keyword>
<organism evidence="4 5">
    <name type="scientific">Popillia japonica</name>
    <name type="common">Japanese beetle</name>
    <dbReference type="NCBI Taxonomy" id="7064"/>
    <lineage>
        <taxon>Eukaryota</taxon>
        <taxon>Metazoa</taxon>
        <taxon>Ecdysozoa</taxon>
        <taxon>Arthropoda</taxon>
        <taxon>Hexapoda</taxon>
        <taxon>Insecta</taxon>
        <taxon>Pterygota</taxon>
        <taxon>Neoptera</taxon>
        <taxon>Endopterygota</taxon>
        <taxon>Coleoptera</taxon>
        <taxon>Polyphaga</taxon>
        <taxon>Scarabaeiformia</taxon>
        <taxon>Scarabaeidae</taxon>
        <taxon>Rutelinae</taxon>
        <taxon>Popillia</taxon>
    </lineage>
</organism>
<evidence type="ECO:0000313" key="5">
    <source>
        <dbReference type="Proteomes" id="UP001458880"/>
    </source>
</evidence>
<feature type="region of interest" description="Disordered" evidence="2">
    <location>
        <begin position="363"/>
        <end position="382"/>
    </location>
</feature>
<accession>A0AAW1IWP1</accession>
<gene>
    <name evidence="4" type="ORF">QE152_g33462</name>
</gene>